<proteinExistence type="predicted"/>
<evidence type="ECO:0000313" key="3">
    <source>
        <dbReference type="Proteomes" id="UP001283361"/>
    </source>
</evidence>
<feature type="compositionally biased region" description="Acidic residues" evidence="1">
    <location>
        <begin position="266"/>
        <end position="283"/>
    </location>
</feature>
<accession>A0AAE1DDC8</accession>
<protein>
    <submittedName>
        <fullName evidence="2">Uncharacterized protein</fullName>
    </submittedName>
</protein>
<dbReference type="Proteomes" id="UP001283361">
    <property type="component" value="Unassembled WGS sequence"/>
</dbReference>
<gene>
    <name evidence="2" type="ORF">RRG08_051889</name>
</gene>
<organism evidence="2 3">
    <name type="scientific">Elysia crispata</name>
    <name type="common">lettuce slug</name>
    <dbReference type="NCBI Taxonomy" id="231223"/>
    <lineage>
        <taxon>Eukaryota</taxon>
        <taxon>Metazoa</taxon>
        <taxon>Spiralia</taxon>
        <taxon>Lophotrochozoa</taxon>
        <taxon>Mollusca</taxon>
        <taxon>Gastropoda</taxon>
        <taxon>Heterobranchia</taxon>
        <taxon>Euthyneura</taxon>
        <taxon>Panpulmonata</taxon>
        <taxon>Sacoglossa</taxon>
        <taxon>Placobranchoidea</taxon>
        <taxon>Plakobranchidae</taxon>
        <taxon>Elysia</taxon>
    </lineage>
</organism>
<feature type="region of interest" description="Disordered" evidence="1">
    <location>
        <begin position="203"/>
        <end position="324"/>
    </location>
</feature>
<sequence>MVVVAVAAAKHFHTCPSNLEKSISKCMGQIPDYAGHGGKDPSMFLLMSDLQRTLQLCREDTLASLFDCLNDLYNECAMKKQNARKLGLVMQAKQWESAINLLCKNRGYLQNNLQCEARAMPQFKQCLARETADINQQFISVNNDYGLTASEKLEAKTDLVCLSQVKIQDCLRKPFERHCSQVITDLLLEVLGKFMPPGCTHREPVYSAWDPTAQGPSYRTSNRDHQSPDHRGDNTGRNTHQTLDTEDTAPKHLIENGPDVFIGRVEDDDDDDDSEDVADDDERDIFGGNQGRHGARHGNPNGRRQSIFQGPGAAAQAKESDKDGATGVHAATFQIGVLLSVAVSTLTLAAWRMG</sequence>
<keyword evidence="3" id="KW-1185">Reference proteome</keyword>
<feature type="compositionally biased region" description="Basic and acidic residues" evidence="1">
    <location>
        <begin position="221"/>
        <end position="234"/>
    </location>
</feature>
<evidence type="ECO:0000313" key="2">
    <source>
        <dbReference type="EMBL" id="KAK3765268.1"/>
    </source>
</evidence>
<evidence type="ECO:0000256" key="1">
    <source>
        <dbReference type="SAM" id="MobiDB-lite"/>
    </source>
</evidence>
<name>A0AAE1DDC8_9GAST</name>
<dbReference type="AlphaFoldDB" id="A0AAE1DDC8"/>
<reference evidence="2" key="1">
    <citation type="journal article" date="2023" name="G3 (Bethesda)">
        <title>A reference genome for the long-term kleptoplast-retaining sea slug Elysia crispata morphotype clarki.</title>
        <authorList>
            <person name="Eastman K.E."/>
            <person name="Pendleton A.L."/>
            <person name="Shaikh M.A."/>
            <person name="Suttiyut T."/>
            <person name="Ogas R."/>
            <person name="Tomko P."/>
            <person name="Gavelis G."/>
            <person name="Widhalm J.R."/>
            <person name="Wisecaver J.H."/>
        </authorList>
    </citation>
    <scope>NUCLEOTIDE SEQUENCE</scope>
    <source>
        <strain evidence="2">ECLA1</strain>
    </source>
</reference>
<dbReference type="EMBL" id="JAWDGP010004327">
    <property type="protein sequence ID" value="KAK3765268.1"/>
    <property type="molecule type" value="Genomic_DNA"/>
</dbReference>
<comment type="caution">
    <text evidence="2">The sequence shown here is derived from an EMBL/GenBank/DDBJ whole genome shotgun (WGS) entry which is preliminary data.</text>
</comment>